<evidence type="ECO:0000256" key="9">
    <source>
        <dbReference type="PROSITE-ProRule" id="PRU01091"/>
    </source>
</evidence>
<dbReference type="Proteomes" id="UP000253490">
    <property type="component" value="Unassembled WGS sequence"/>
</dbReference>
<dbReference type="InterPro" id="IPR001867">
    <property type="entry name" value="OmpR/PhoB-type_DNA-bd"/>
</dbReference>
<keyword evidence="13" id="KW-1185">Reference proteome</keyword>
<dbReference type="GO" id="GO:0032993">
    <property type="term" value="C:protein-DNA complex"/>
    <property type="evidence" value="ECO:0007669"/>
    <property type="project" value="TreeGrafter"/>
</dbReference>
<keyword evidence="2 8" id="KW-0597">Phosphoprotein</keyword>
<dbReference type="GO" id="GO:0006355">
    <property type="term" value="P:regulation of DNA-templated transcription"/>
    <property type="evidence" value="ECO:0007669"/>
    <property type="project" value="InterPro"/>
</dbReference>
<dbReference type="CDD" id="cd00383">
    <property type="entry name" value="trans_reg_C"/>
    <property type="match status" value="1"/>
</dbReference>
<evidence type="ECO:0000259" key="10">
    <source>
        <dbReference type="PROSITE" id="PS50110"/>
    </source>
</evidence>
<evidence type="ECO:0000256" key="7">
    <source>
        <dbReference type="ARBA" id="ARBA00024867"/>
    </source>
</evidence>
<dbReference type="Gene3D" id="1.10.10.10">
    <property type="entry name" value="Winged helix-like DNA-binding domain superfamily/Winged helix DNA-binding domain"/>
    <property type="match status" value="1"/>
</dbReference>
<feature type="DNA-binding region" description="OmpR/PhoB-type" evidence="9">
    <location>
        <begin position="126"/>
        <end position="225"/>
    </location>
</feature>
<organism evidence="12 13">
    <name type="scientific">Alkalibaculum bacchi</name>
    <dbReference type="NCBI Taxonomy" id="645887"/>
    <lineage>
        <taxon>Bacteria</taxon>
        <taxon>Bacillati</taxon>
        <taxon>Bacillota</taxon>
        <taxon>Clostridia</taxon>
        <taxon>Eubacteriales</taxon>
        <taxon>Eubacteriaceae</taxon>
        <taxon>Alkalibaculum</taxon>
    </lineage>
</organism>
<evidence type="ECO:0000259" key="11">
    <source>
        <dbReference type="PROSITE" id="PS51755"/>
    </source>
</evidence>
<keyword evidence="4" id="KW-0805">Transcription regulation</keyword>
<keyword evidence="3" id="KW-0902">Two-component regulatory system</keyword>
<feature type="domain" description="Response regulatory" evidence="10">
    <location>
        <begin position="3"/>
        <end position="116"/>
    </location>
</feature>
<dbReference type="FunFam" id="3.40.50.2300:FF:000001">
    <property type="entry name" value="DNA-binding response regulator PhoB"/>
    <property type="match status" value="1"/>
</dbReference>
<dbReference type="PROSITE" id="PS51755">
    <property type="entry name" value="OMPR_PHOB"/>
    <property type="match status" value="1"/>
</dbReference>
<dbReference type="EMBL" id="QNRX01000006">
    <property type="protein sequence ID" value="RBP65924.1"/>
    <property type="molecule type" value="Genomic_DNA"/>
</dbReference>
<dbReference type="AlphaFoldDB" id="A0A366IA66"/>
<feature type="modified residue" description="4-aspartylphosphate" evidence="8">
    <location>
        <position position="52"/>
    </location>
</feature>
<sequence>MYNVLVVEDEKEIQEIISKYLTREGYHVYSADDGINALAIFYDQRIDIVILDIMMPGIDGFEVLEEIRKVSQIPIIMLTAKQEEVDRLQGFDLGADDYVIKPFSPRELMKRVHVLIKRVYSHKEREHILHIHPFELHVDSHKLFKGKMEIPITSMEFNLLYVFFHNVGMVLSRDQLIEKALGNDYEGYDRSIDTYIKRIRHKIEEDSKNPQYLKTRYGAGYVFEGNEHEH</sequence>
<evidence type="ECO:0000256" key="5">
    <source>
        <dbReference type="ARBA" id="ARBA00023125"/>
    </source>
</evidence>
<dbReference type="InterPro" id="IPR001789">
    <property type="entry name" value="Sig_transdc_resp-reg_receiver"/>
</dbReference>
<protein>
    <recommendedName>
        <fullName evidence="1">Stage 0 sporulation protein A homolog</fullName>
    </recommendedName>
</protein>
<dbReference type="RefSeq" id="WP_113920261.1">
    <property type="nucleotide sequence ID" value="NZ_CALNCS010000005.1"/>
</dbReference>
<dbReference type="SUPFAM" id="SSF52172">
    <property type="entry name" value="CheY-like"/>
    <property type="match status" value="1"/>
</dbReference>
<dbReference type="Pfam" id="PF00072">
    <property type="entry name" value="Response_reg"/>
    <property type="match status" value="1"/>
</dbReference>
<dbReference type="PANTHER" id="PTHR48111">
    <property type="entry name" value="REGULATOR OF RPOS"/>
    <property type="match status" value="1"/>
</dbReference>
<keyword evidence="6" id="KW-0804">Transcription</keyword>
<dbReference type="Gene3D" id="3.40.50.2300">
    <property type="match status" value="1"/>
</dbReference>
<evidence type="ECO:0000256" key="6">
    <source>
        <dbReference type="ARBA" id="ARBA00023163"/>
    </source>
</evidence>
<name>A0A366IA66_9FIRM</name>
<comment type="function">
    <text evidence="7">May play the central regulatory role in sporulation. It may be an element of the effector pathway responsible for the activation of sporulation genes in response to nutritional stress. Spo0A may act in concert with spo0H (a sigma factor) to control the expression of some genes that are critical to the sporulation process.</text>
</comment>
<evidence type="ECO:0000256" key="8">
    <source>
        <dbReference type="PROSITE-ProRule" id="PRU00169"/>
    </source>
</evidence>
<evidence type="ECO:0000256" key="4">
    <source>
        <dbReference type="ARBA" id="ARBA00023015"/>
    </source>
</evidence>
<keyword evidence="5 9" id="KW-0238">DNA-binding</keyword>
<dbReference type="SMART" id="SM00448">
    <property type="entry name" value="REC"/>
    <property type="match status" value="1"/>
</dbReference>
<dbReference type="CDD" id="cd17574">
    <property type="entry name" value="REC_OmpR"/>
    <property type="match status" value="1"/>
</dbReference>
<dbReference type="GO" id="GO:0000156">
    <property type="term" value="F:phosphorelay response regulator activity"/>
    <property type="evidence" value="ECO:0007669"/>
    <property type="project" value="TreeGrafter"/>
</dbReference>
<dbReference type="GO" id="GO:0000976">
    <property type="term" value="F:transcription cis-regulatory region binding"/>
    <property type="evidence" value="ECO:0007669"/>
    <property type="project" value="TreeGrafter"/>
</dbReference>
<reference evidence="12 13" key="1">
    <citation type="submission" date="2018-06" db="EMBL/GenBank/DDBJ databases">
        <title>Genomic Encyclopedia of Type Strains, Phase IV (KMG-IV): sequencing the most valuable type-strain genomes for metagenomic binning, comparative biology and taxonomic classification.</title>
        <authorList>
            <person name="Goeker M."/>
        </authorList>
    </citation>
    <scope>NUCLEOTIDE SEQUENCE [LARGE SCALE GENOMIC DNA]</scope>
    <source>
        <strain evidence="12 13">DSM 22112</strain>
    </source>
</reference>
<evidence type="ECO:0000313" key="13">
    <source>
        <dbReference type="Proteomes" id="UP000253490"/>
    </source>
</evidence>
<dbReference type="OrthoDB" id="9790442at2"/>
<evidence type="ECO:0000313" key="12">
    <source>
        <dbReference type="EMBL" id="RBP65924.1"/>
    </source>
</evidence>
<dbReference type="PANTHER" id="PTHR48111:SF40">
    <property type="entry name" value="PHOSPHATE REGULON TRANSCRIPTIONAL REGULATORY PROTEIN PHOB"/>
    <property type="match status" value="1"/>
</dbReference>
<accession>A0A366IA66</accession>
<dbReference type="Pfam" id="PF00486">
    <property type="entry name" value="Trans_reg_C"/>
    <property type="match status" value="1"/>
</dbReference>
<dbReference type="GO" id="GO:0005829">
    <property type="term" value="C:cytosol"/>
    <property type="evidence" value="ECO:0007669"/>
    <property type="project" value="TreeGrafter"/>
</dbReference>
<proteinExistence type="predicted"/>
<comment type="caution">
    <text evidence="12">The sequence shown here is derived from an EMBL/GenBank/DDBJ whole genome shotgun (WGS) entry which is preliminary data.</text>
</comment>
<dbReference type="SMART" id="SM00862">
    <property type="entry name" value="Trans_reg_C"/>
    <property type="match status" value="1"/>
</dbReference>
<gene>
    <name evidence="12" type="ORF">DES36_10634</name>
</gene>
<dbReference type="PROSITE" id="PS50110">
    <property type="entry name" value="RESPONSE_REGULATORY"/>
    <property type="match status" value="1"/>
</dbReference>
<feature type="domain" description="OmpR/PhoB-type" evidence="11">
    <location>
        <begin position="126"/>
        <end position="225"/>
    </location>
</feature>
<evidence type="ECO:0000256" key="2">
    <source>
        <dbReference type="ARBA" id="ARBA00022553"/>
    </source>
</evidence>
<evidence type="ECO:0000256" key="1">
    <source>
        <dbReference type="ARBA" id="ARBA00018672"/>
    </source>
</evidence>
<evidence type="ECO:0000256" key="3">
    <source>
        <dbReference type="ARBA" id="ARBA00023012"/>
    </source>
</evidence>
<dbReference type="InterPro" id="IPR036388">
    <property type="entry name" value="WH-like_DNA-bd_sf"/>
</dbReference>
<dbReference type="Gene3D" id="6.10.250.690">
    <property type="match status" value="1"/>
</dbReference>
<dbReference type="InterPro" id="IPR011006">
    <property type="entry name" value="CheY-like_superfamily"/>
</dbReference>
<dbReference type="InterPro" id="IPR039420">
    <property type="entry name" value="WalR-like"/>
</dbReference>